<dbReference type="EMBL" id="UINC01001243">
    <property type="protein sequence ID" value="SUZ75369.1"/>
    <property type="molecule type" value="Genomic_DNA"/>
</dbReference>
<dbReference type="AlphaFoldDB" id="A0A381QAF3"/>
<accession>A0A381QAF3</accession>
<feature type="compositionally biased region" description="Basic and acidic residues" evidence="1">
    <location>
        <begin position="19"/>
        <end position="29"/>
    </location>
</feature>
<proteinExistence type="predicted"/>
<evidence type="ECO:0000256" key="1">
    <source>
        <dbReference type="SAM" id="MobiDB-lite"/>
    </source>
</evidence>
<reference evidence="3" key="1">
    <citation type="submission" date="2018-05" db="EMBL/GenBank/DDBJ databases">
        <authorList>
            <person name="Lanie J.A."/>
            <person name="Ng W.-L."/>
            <person name="Kazmierczak K.M."/>
            <person name="Andrzejewski T.M."/>
            <person name="Davidsen T.M."/>
            <person name="Wayne K.J."/>
            <person name="Tettelin H."/>
            <person name="Glass J.I."/>
            <person name="Rusch D."/>
            <person name="Podicherti R."/>
            <person name="Tsui H.-C.T."/>
            <person name="Winkler M.E."/>
        </authorList>
    </citation>
    <scope>NUCLEOTIDE SEQUENCE</scope>
</reference>
<protein>
    <recommendedName>
        <fullName evidence="2">DUF1638 domain-containing protein</fullName>
    </recommendedName>
</protein>
<dbReference type="InterPro" id="IPR012437">
    <property type="entry name" value="DUF1638"/>
</dbReference>
<evidence type="ECO:0000259" key="2">
    <source>
        <dbReference type="Pfam" id="PF07796"/>
    </source>
</evidence>
<organism evidence="3">
    <name type="scientific">marine metagenome</name>
    <dbReference type="NCBI Taxonomy" id="408172"/>
    <lineage>
        <taxon>unclassified sequences</taxon>
        <taxon>metagenomes</taxon>
        <taxon>ecological metagenomes</taxon>
    </lineage>
</organism>
<name>A0A381QAF3_9ZZZZ</name>
<feature type="domain" description="DUF1638" evidence="2">
    <location>
        <begin position="70"/>
        <end position="226"/>
    </location>
</feature>
<gene>
    <name evidence="3" type="ORF">METZ01_LOCUS28223</name>
</gene>
<feature type="region of interest" description="Disordered" evidence="1">
    <location>
        <begin position="1"/>
        <end position="29"/>
    </location>
</feature>
<evidence type="ECO:0000313" key="3">
    <source>
        <dbReference type="EMBL" id="SUZ75369.1"/>
    </source>
</evidence>
<sequence length="245" mass="28349">MNMNGLENQRRRGRNSRKTNPEKHTVSAEKWAERFEPSDKILILACGALSKEISTLIRMNGWNHLQTRYLPAKLHHSPEKIADQLRINLQSAKTKFSKIFIGYADCGAGGKLDSLLEEFKVQRLPGAHCYEFFSGKDSFAEMMDQEPGSFFLTDFLVEVFDKLVWQGLKIDRHPELLKIYFKHYKKLVYLAQVENPVLQTQADEISERLGLEYEYRFTGYGELEHSLSALVDKRKYGKKNNNLLA</sequence>
<dbReference type="Pfam" id="PF07796">
    <property type="entry name" value="DUF1638"/>
    <property type="match status" value="1"/>
</dbReference>